<dbReference type="AlphaFoldDB" id="A0A5J9WR77"/>
<reference evidence="2 3" key="1">
    <citation type="journal article" date="2019" name="Sci. Rep.">
        <title>A high-quality genome of Eragrostis curvula grass provides insights into Poaceae evolution and supports new strategies to enhance forage quality.</title>
        <authorList>
            <person name="Carballo J."/>
            <person name="Santos B.A.C.M."/>
            <person name="Zappacosta D."/>
            <person name="Garbus I."/>
            <person name="Selva J.P."/>
            <person name="Gallo C.A."/>
            <person name="Diaz A."/>
            <person name="Albertini E."/>
            <person name="Caccamo M."/>
            <person name="Echenique V."/>
        </authorList>
    </citation>
    <scope>NUCLEOTIDE SEQUENCE [LARGE SCALE GENOMIC DNA]</scope>
    <source>
        <strain evidence="3">cv. Victoria</strain>
        <tissue evidence="2">Leaf</tissue>
    </source>
</reference>
<dbReference type="OrthoDB" id="692211at2759"/>
<organism evidence="2 3">
    <name type="scientific">Eragrostis curvula</name>
    <name type="common">weeping love grass</name>
    <dbReference type="NCBI Taxonomy" id="38414"/>
    <lineage>
        <taxon>Eukaryota</taxon>
        <taxon>Viridiplantae</taxon>
        <taxon>Streptophyta</taxon>
        <taxon>Embryophyta</taxon>
        <taxon>Tracheophyta</taxon>
        <taxon>Spermatophyta</taxon>
        <taxon>Magnoliopsida</taxon>
        <taxon>Liliopsida</taxon>
        <taxon>Poales</taxon>
        <taxon>Poaceae</taxon>
        <taxon>PACMAD clade</taxon>
        <taxon>Chloridoideae</taxon>
        <taxon>Eragrostideae</taxon>
        <taxon>Eragrostidinae</taxon>
        <taxon>Eragrostis</taxon>
    </lineage>
</organism>
<gene>
    <name evidence="2" type="ORF">EJB05_01745</name>
</gene>
<evidence type="ECO:0000256" key="1">
    <source>
        <dbReference type="SAM" id="MobiDB-lite"/>
    </source>
</evidence>
<evidence type="ECO:0000313" key="3">
    <source>
        <dbReference type="Proteomes" id="UP000324897"/>
    </source>
</evidence>
<accession>A0A5J9WR77</accession>
<dbReference type="PANTHER" id="PTHR47482">
    <property type="entry name" value="OS11G0632001 PROTEIN"/>
    <property type="match status" value="1"/>
</dbReference>
<feature type="region of interest" description="Disordered" evidence="1">
    <location>
        <begin position="197"/>
        <end position="269"/>
    </location>
</feature>
<proteinExistence type="predicted"/>
<evidence type="ECO:0000313" key="2">
    <source>
        <dbReference type="EMBL" id="TVU50375.1"/>
    </source>
</evidence>
<name>A0A5J9WR77_9POAL</name>
<protein>
    <submittedName>
        <fullName evidence="2">Uncharacterized protein</fullName>
    </submittedName>
</protein>
<dbReference type="Gramene" id="TVU50375">
    <property type="protein sequence ID" value="TVU50375"/>
    <property type="gene ID" value="EJB05_01745"/>
</dbReference>
<comment type="caution">
    <text evidence="2">The sequence shown here is derived from an EMBL/GenBank/DDBJ whole genome shotgun (WGS) entry which is preliminary data.</text>
</comment>
<dbReference type="EMBL" id="RWGY01000002">
    <property type="protein sequence ID" value="TVU50375.1"/>
    <property type="molecule type" value="Genomic_DNA"/>
</dbReference>
<dbReference type="PANTHER" id="PTHR47482:SF5">
    <property type="entry name" value="FAR1 DOMAIN-CONTAINING PROTEIN"/>
    <property type="match status" value="1"/>
</dbReference>
<dbReference type="Proteomes" id="UP000324897">
    <property type="component" value="Chromosome 6"/>
</dbReference>
<sequence>MAFMPDGISVPAAWNYGAVERALRQAGNRGGRSIFEPAIGAVFDSPAEGYEFYNMFSWEQGFGVRYGRCRKNASGRRSRQDIVCACEVLVHYNFPEVPPGLIMKRWTREAKSDINDDVATAIAQQRSRAVDESALRTLVYSAAMELVGLSSSSRQAFEVGLDFISRAKKSISSMTVVSACSNAPLAPVVVENSDGTITDGPSDLVTDLDGASAPPRVRSRGWPVQSRFKSPIESPGCKKRKRALPSSAPRAGAPPPTGGDGVAGEVPVR</sequence>
<keyword evidence="3" id="KW-1185">Reference proteome</keyword>